<keyword evidence="1" id="KW-1133">Transmembrane helix</keyword>
<comment type="caution">
    <text evidence="3">The sequence shown here is derived from an EMBL/GenBank/DDBJ whole genome shotgun (WGS) entry which is preliminary data.</text>
</comment>
<organism evidence="3">
    <name type="scientific">Menopon gallinae</name>
    <name type="common">poultry shaft louse</name>
    <dbReference type="NCBI Taxonomy" id="328185"/>
    <lineage>
        <taxon>Eukaryota</taxon>
        <taxon>Metazoa</taxon>
        <taxon>Ecdysozoa</taxon>
        <taxon>Arthropoda</taxon>
        <taxon>Hexapoda</taxon>
        <taxon>Insecta</taxon>
        <taxon>Pterygota</taxon>
        <taxon>Neoptera</taxon>
        <taxon>Paraneoptera</taxon>
        <taxon>Psocodea</taxon>
        <taxon>Troctomorpha</taxon>
        <taxon>Phthiraptera</taxon>
        <taxon>Amblycera</taxon>
        <taxon>Menoponidae</taxon>
        <taxon>Menopon</taxon>
    </lineage>
</organism>
<name>A0AAW2I422_9NEOP</name>
<dbReference type="PANTHER" id="PTHR22133">
    <property type="entry name" value="AT01821P-RELATED"/>
    <property type="match status" value="1"/>
</dbReference>
<gene>
    <name evidence="3" type="ORF">PYX00_003819</name>
</gene>
<protein>
    <recommendedName>
        <fullName evidence="2">Deltamethrin resistance protein prag01 domain-containing protein</fullName>
    </recommendedName>
</protein>
<dbReference type="EMBL" id="JARGDH010000002">
    <property type="protein sequence ID" value="KAL0276205.1"/>
    <property type="molecule type" value="Genomic_DNA"/>
</dbReference>
<feature type="transmembrane region" description="Helical" evidence="1">
    <location>
        <begin position="39"/>
        <end position="62"/>
    </location>
</feature>
<sequence length="79" mass="8926">MSHYDKPPADYVYPTFDEVPGPCGDWQQHYDQNQRKYNLVLLVGVGVFAITVAVAYSSGLFWCNFFPPEKPAPKVPCSK</sequence>
<dbReference type="AlphaFoldDB" id="A0AAW2I422"/>
<feature type="domain" description="Deltamethrin resistance protein prag01" evidence="2">
    <location>
        <begin position="17"/>
        <end position="68"/>
    </location>
</feature>
<evidence type="ECO:0000259" key="2">
    <source>
        <dbReference type="Pfam" id="PF16020"/>
    </source>
</evidence>
<reference evidence="3" key="1">
    <citation type="journal article" date="2024" name="Gigascience">
        <title>Chromosome-level genome of the poultry shaft louse Menopon gallinae provides insight into the host-switching and adaptive evolution of parasitic lice.</title>
        <authorList>
            <person name="Xu Y."/>
            <person name="Ma L."/>
            <person name="Liu S."/>
            <person name="Liang Y."/>
            <person name="Liu Q."/>
            <person name="He Z."/>
            <person name="Tian L."/>
            <person name="Duan Y."/>
            <person name="Cai W."/>
            <person name="Li H."/>
            <person name="Song F."/>
        </authorList>
    </citation>
    <scope>NUCLEOTIDE SEQUENCE</scope>
    <source>
        <strain evidence="3">Cailab_2023a</strain>
    </source>
</reference>
<keyword evidence="1" id="KW-0472">Membrane</keyword>
<accession>A0AAW2I422</accession>
<dbReference type="Pfam" id="PF16020">
    <property type="entry name" value="Deltameth_res"/>
    <property type="match status" value="1"/>
</dbReference>
<dbReference type="InterPro" id="IPR031973">
    <property type="entry name" value="Deltameth_res_prag01"/>
</dbReference>
<proteinExistence type="predicted"/>
<evidence type="ECO:0000256" key="1">
    <source>
        <dbReference type="SAM" id="Phobius"/>
    </source>
</evidence>
<keyword evidence="1" id="KW-0812">Transmembrane</keyword>
<dbReference type="PANTHER" id="PTHR22133:SF2">
    <property type="entry name" value="AT01821P-RELATED"/>
    <property type="match status" value="1"/>
</dbReference>
<evidence type="ECO:0000313" key="3">
    <source>
        <dbReference type="EMBL" id="KAL0276205.1"/>
    </source>
</evidence>